<sequence>MDKRKEANQQVKDRLLDALLEFAGEKDFSQLKVTELVERSGVARASFYRNFDSVEDIVDYGIKRMARLYHEGMPAACGDAHSREAMRHKFRFYRDHAAIVLAFHRAHLSTTLLDVITDCEISEGGDMPASSIARFELYYYAGAFYNMLVCWLEGGMRETPEALADEFLRIARGETRT</sequence>
<protein>
    <submittedName>
        <fullName evidence="5">TetR/AcrR family transcriptional regulator</fullName>
    </submittedName>
</protein>
<feature type="domain" description="HTH tetR-type" evidence="3">
    <location>
        <begin position="9"/>
        <end position="69"/>
    </location>
</feature>
<dbReference type="Proteomes" id="UP000270112">
    <property type="component" value="Unassembled WGS sequence"/>
</dbReference>
<dbReference type="InterPro" id="IPR001647">
    <property type="entry name" value="HTH_TetR"/>
</dbReference>
<evidence type="ECO:0000256" key="2">
    <source>
        <dbReference type="PROSITE-ProRule" id="PRU00335"/>
    </source>
</evidence>
<proteinExistence type="predicted"/>
<evidence type="ECO:0000256" key="1">
    <source>
        <dbReference type="ARBA" id="ARBA00023125"/>
    </source>
</evidence>
<name>A0A3N0IU51_9ACTN</name>
<dbReference type="AlphaFoldDB" id="A0A3N0IU51"/>
<dbReference type="Pfam" id="PF14278">
    <property type="entry name" value="TetR_C_8"/>
    <property type="match status" value="1"/>
</dbReference>
<evidence type="ECO:0000259" key="3">
    <source>
        <dbReference type="PROSITE" id="PS50977"/>
    </source>
</evidence>
<dbReference type="Proteomes" id="UP000253817">
    <property type="component" value="Unassembled WGS sequence"/>
</dbReference>
<evidence type="ECO:0000313" key="7">
    <source>
        <dbReference type="Proteomes" id="UP000270112"/>
    </source>
</evidence>
<dbReference type="GO" id="GO:0003677">
    <property type="term" value="F:DNA binding"/>
    <property type="evidence" value="ECO:0007669"/>
    <property type="project" value="UniProtKB-UniRule"/>
</dbReference>
<reference evidence="4 6" key="1">
    <citation type="journal article" date="2018" name="Elife">
        <title>Discovery and characterization of a prevalent human gut bacterial enzyme sufficient for the inactivation of a family of plant toxins.</title>
        <authorList>
            <person name="Koppel N."/>
            <person name="Bisanz J.E."/>
            <person name="Pandelia M.E."/>
            <person name="Turnbaugh P.J."/>
            <person name="Balskus E.P."/>
        </authorList>
    </citation>
    <scope>NUCLEOTIDE SEQUENCE [LARGE SCALE GENOMIC DNA]</scope>
    <source>
        <strain evidence="4 6">DSM 16107</strain>
    </source>
</reference>
<dbReference type="PROSITE" id="PS50977">
    <property type="entry name" value="HTH_TETR_2"/>
    <property type="match status" value="1"/>
</dbReference>
<dbReference type="InterPro" id="IPR050624">
    <property type="entry name" value="HTH-type_Tx_Regulator"/>
</dbReference>
<organism evidence="5 7">
    <name type="scientific">Eggerthella sinensis</name>
    <dbReference type="NCBI Taxonomy" id="242230"/>
    <lineage>
        <taxon>Bacteria</taxon>
        <taxon>Bacillati</taxon>
        <taxon>Actinomycetota</taxon>
        <taxon>Coriobacteriia</taxon>
        <taxon>Eggerthellales</taxon>
        <taxon>Eggerthellaceae</taxon>
        <taxon>Eggerthella</taxon>
    </lineage>
</organism>
<reference evidence="7" key="2">
    <citation type="submission" date="2018-05" db="EMBL/GenBank/DDBJ databases">
        <title>Genome Sequencing of selected type strains of the family Eggerthellaceae.</title>
        <authorList>
            <person name="Danylec N."/>
            <person name="Stoll D.A."/>
            <person name="Doetsch A."/>
            <person name="Huch M."/>
        </authorList>
    </citation>
    <scope>NUCLEOTIDE SEQUENCE [LARGE SCALE GENOMIC DNA]</scope>
    <source>
        <strain evidence="7">DSM 16107</strain>
    </source>
</reference>
<keyword evidence="6" id="KW-1185">Reference proteome</keyword>
<feature type="DNA-binding region" description="H-T-H motif" evidence="2">
    <location>
        <begin position="32"/>
        <end position="51"/>
    </location>
</feature>
<dbReference type="InterPro" id="IPR009057">
    <property type="entry name" value="Homeodomain-like_sf"/>
</dbReference>
<keyword evidence="1 2" id="KW-0238">DNA-binding</keyword>
<dbReference type="PANTHER" id="PTHR43479">
    <property type="entry name" value="ACREF/ENVCD OPERON REPRESSOR-RELATED"/>
    <property type="match status" value="1"/>
</dbReference>
<dbReference type="Pfam" id="PF00440">
    <property type="entry name" value="TetR_N"/>
    <property type="match status" value="1"/>
</dbReference>
<accession>A0A3N0IU51</accession>
<dbReference type="RefSeq" id="WP_114547302.1">
    <property type="nucleotide sequence ID" value="NZ_PPTT01000028.1"/>
</dbReference>
<dbReference type="InterPro" id="IPR039532">
    <property type="entry name" value="TetR_C_Firmicutes"/>
</dbReference>
<gene>
    <name evidence="4" type="ORF">C1876_13795</name>
    <name evidence="5" type="ORF">DMP09_13985</name>
</gene>
<reference evidence="5" key="3">
    <citation type="journal article" date="2019" name="Microbiol. Resour. Announc.">
        <title>Draft Genome Sequences of Type Strains of Gordonibacter faecihominis, Paraeggerthella hongkongensis, Parvibacter caecicola,Slackia equolifaciens, Slackia faecicanis, and Slackia isoflavoniconvertens.</title>
        <authorList>
            <person name="Danylec N."/>
            <person name="Stoll D.A."/>
            <person name="Dotsch A."/>
            <person name="Huch M."/>
        </authorList>
    </citation>
    <scope>NUCLEOTIDE SEQUENCE</scope>
    <source>
        <strain evidence="5">DSM 16107</strain>
    </source>
</reference>
<evidence type="ECO:0000313" key="5">
    <source>
        <dbReference type="EMBL" id="RNM40524.1"/>
    </source>
</evidence>
<dbReference type="OrthoDB" id="3235020at2"/>
<dbReference type="PANTHER" id="PTHR43479:SF11">
    <property type="entry name" value="ACREF_ENVCD OPERON REPRESSOR-RELATED"/>
    <property type="match status" value="1"/>
</dbReference>
<evidence type="ECO:0000313" key="4">
    <source>
        <dbReference type="EMBL" id="RDB66783.1"/>
    </source>
</evidence>
<dbReference type="EMBL" id="QICC01000077">
    <property type="protein sequence ID" value="RNM40524.1"/>
    <property type="molecule type" value="Genomic_DNA"/>
</dbReference>
<comment type="caution">
    <text evidence="5">The sequence shown here is derived from an EMBL/GenBank/DDBJ whole genome shotgun (WGS) entry which is preliminary data.</text>
</comment>
<dbReference type="SUPFAM" id="SSF46689">
    <property type="entry name" value="Homeodomain-like"/>
    <property type="match status" value="1"/>
</dbReference>
<dbReference type="Gene3D" id="1.10.357.10">
    <property type="entry name" value="Tetracycline Repressor, domain 2"/>
    <property type="match status" value="1"/>
</dbReference>
<evidence type="ECO:0000313" key="6">
    <source>
        <dbReference type="Proteomes" id="UP000253817"/>
    </source>
</evidence>
<dbReference type="EMBL" id="PPTT01000028">
    <property type="protein sequence ID" value="RDB66783.1"/>
    <property type="molecule type" value="Genomic_DNA"/>
</dbReference>